<keyword evidence="3" id="KW-1185">Reference proteome</keyword>
<evidence type="ECO:0000313" key="2">
    <source>
        <dbReference type="EMBL" id="ADH64703.1"/>
    </source>
</evidence>
<dbReference type="STRING" id="526227.Mesil_2862"/>
<dbReference type="InterPro" id="IPR039422">
    <property type="entry name" value="MarR/SlyA-like"/>
</dbReference>
<sequence>MSEDAFSEQPISSRVVTGLAKISLALKTQAWKEAGQQGLTPTQGQILTLLAQKGDRRLGEIAEALGITPATASDAVKVLVAKGLVVKNRGPGDARAVSLSLTPEGRSEAQRTALWPDFLLAAVESLEPEEQQVFLRGLVKMIAALQEKGYIAPVRMCVTCTFFRPNVHPGTARPHHCAFVDAAFGDGDLQLECADHQPAPLEQARRAL</sequence>
<reference evidence="2 3" key="1">
    <citation type="journal article" date="2010" name="Stand. Genomic Sci.">
        <title>Complete genome sequence of Meiothermus silvanus type strain (VI-R2).</title>
        <authorList>
            <person name="Sikorski J."/>
            <person name="Tindall B.J."/>
            <person name="Lowry S."/>
            <person name="Lucas S."/>
            <person name="Nolan M."/>
            <person name="Copeland A."/>
            <person name="Glavina Del Rio T."/>
            <person name="Tice H."/>
            <person name="Cheng J.F."/>
            <person name="Han C."/>
            <person name="Pitluck S."/>
            <person name="Liolios K."/>
            <person name="Ivanova N."/>
            <person name="Mavromatis K."/>
            <person name="Mikhailova N."/>
            <person name="Pati A."/>
            <person name="Goodwin L."/>
            <person name="Chen A."/>
            <person name="Palaniappan K."/>
            <person name="Land M."/>
            <person name="Hauser L."/>
            <person name="Chang Y.J."/>
            <person name="Jeffries C.D."/>
            <person name="Rohde M."/>
            <person name="Goker M."/>
            <person name="Woyke T."/>
            <person name="Bristow J."/>
            <person name="Eisen J.A."/>
            <person name="Markowitz V."/>
            <person name="Hugenholtz P."/>
            <person name="Kyrpides N.C."/>
            <person name="Klenk H.P."/>
            <person name="Lapidus A."/>
        </authorList>
    </citation>
    <scope>NUCLEOTIDE SEQUENCE [LARGE SCALE GENOMIC DNA]</scope>
    <source>
        <strain evidence="3">ATCC 700542 / DSM 9946 / VI-R2</strain>
    </source>
</reference>
<dbReference type="SMART" id="SM00347">
    <property type="entry name" value="HTH_MARR"/>
    <property type="match status" value="1"/>
</dbReference>
<dbReference type="SMART" id="SM00418">
    <property type="entry name" value="HTH_ARSR"/>
    <property type="match status" value="1"/>
</dbReference>
<dbReference type="InterPro" id="IPR000835">
    <property type="entry name" value="HTH_MarR-typ"/>
</dbReference>
<dbReference type="PANTHER" id="PTHR33164">
    <property type="entry name" value="TRANSCRIPTIONAL REGULATOR, MARR FAMILY"/>
    <property type="match status" value="1"/>
</dbReference>
<dbReference type="Pfam" id="PF12802">
    <property type="entry name" value="MarR_2"/>
    <property type="match status" value="1"/>
</dbReference>
<dbReference type="Gene3D" id="1.10.10.10">
    <property type="entry name" value="Winged helix-like DNA-binding domain superfamily/Winged helix DNA-binding domain"/>
    <property type="match status" value="1"/>
</dbReference>
<name>D7BCX0_ALLS1</name>
<dbReference type="eggNOG" id="COG1846">
    <property type="taxonomic scope" value="Bacteria"/>
</dbReference>
<dbReference type="GO" id="GO:0006950">
    <property type="term" value="P:response to stress"/>
    <property type="evidence" value="ECO:0007669"/>
    <property type="project" value="TreeGrafter"/>
</dbReference>
<dbReference type="InterPro" id="IPR011991">
    <property type="entry name" value="ArsR-like_HTH"/>
</dbReference>
<dbReference type="KEGG" id="msv:Mesil_2862"/>
<dbReference type="InterPro" id="IPR001845">
    <property type="entry name" value="HTH_ArsR_DNA-bd_dom"/>
</dbReference>
<dbReference type="AlphaFoldDB" id="D7BCX0"/>
<organism evidence="2 3">
    <name type="scientific">Allomeiothermus silvanus (strain ATCC 700542 / DSM 9946 / NBRC 106475 / NCIMB 13440 / VI-R2)</name>
    <name type="common">Thermus silvanus</name>
    <dbReference type="NCBI Taxonomy" id="526227"/>
    <lineage>
        <taxon>Bacteria</taxon>
        <taxon>Thermotogati</taxon>
        <taxon>Deinococcota</taxon>
        <taxon>Deinococci</taxon>
        <taxon>Thermales</taxon>
        <taxon>Thermaceae</taxon>
        <taxon>Allomeiothermus</taxon>
    </lineage>
</organism>
<feature type="domain" description="HTH marR-type" evidence="1">
    <location>
        <begin position="12"/>
        <end position="143"/>
    </location>
</feature>
<protein>
    <submittedName>
        <fullName evidence="2">Transcriptional regulator, MarR family</fullName>
    </submittedName>
</protein>
<dbReference type="OrthoDB" id="9783504at2"/>
<dbReference type="RefSeq" id="WP_013159237.1">
    <property type="nucleotide sequence ID" value="NC_014212.1"/>
</dbReference>
<dbReference type="CDD" id="cd00090">
    <property type="entry name" value="HTH_ARSR"/>
    <property type="match status" value="1"/>
</dbReference>
<dbReference type="PANTHER" id="PTHR33164:SF43">
    <property type="entry name" value="HTH-TYPE TRANSCRIPTIONAL REPRESSOR YETL"/>
    <property type="match status" value="1"/>
</dbReference>
<dbReference type="PROSITE" id="PS50995">
    <property type="entry name" value="HTH_MARR_2"/>
    <property type="match status" value="1"/>
</dbReference>
<dbReference type="GO" id="GO:0003700">
    <property type="term" value="F:DNA-binding transcription factor activity"/>
    <property type="evidence" value="ECO:0007669"/>
    <property type="project" value="InterPro"/>
</dbReference>
<dbReference type="EMBL" id="CP002042">
    <property type="protein sequence ID" value="ADH64703.1"/>
    <property type="molecule type" value="Genomic_DNA"/>
</dbReference>
<dbReference type="InterPro" id="IPR036390">
    <property type="entry name" value="WH_DNA-bd_sf"/>
</dbReference>
<dbReference type="InterPro" id="IPR036388">
    <property type="entry name" value="WH-like_DNA-bd_sf"/>
</dbReference>
<proteinExistence type="predicted"/>
<accession>D7BCX0</accession>
<gene>
    <name evidence="2" type="ordered locus">Mesil_2862</name>
</gene>
<evidence type="ECO:0000313" key="3">
    <source>
        <dbReference type="Proteomes" id="UP000001916"/>
    </source>
</evidence>
<dbReference type="Proteomes" id="UP000001916">
    <property type="component" value="Chromosome"/>
</dbReference>
<dbReference type="SUPFAM" id="SSF46785">
    <property type="entry name" value="Winged helix' DNA-binding domain"/>
    <property type="match status" value="1"/>
</dbReference>
<evidence type="ECO:0000259" key="1">
    <source>
        <dbReference type="PROSITE" id="PS50995"/>
    </source>
</evidence>
<dbReference type="HOGENOM" id="CLU_089893_0_0_0"/>